<dbReference type="PANTHER" id="PTHR46382:SF1">
    <property type="entry name" value="PHOSPHATIDATE CYTIDYLYLTRANSFERASE"/>
    <property type="match status" value="1"/>
</dbReference>
<evidence type="ECO:0000256" key="1">
    <source>
        <dbReference type="ARBA" id="ARBA00001698"/>
    </source>
</evidence>
<comment type="pathway">
    <text evidence="3 18">Phospholipid metabolism; CDP-diacylglycerol biosynthesis; CDP-diacylglycerol from sn-glycerol 3-phosphate: step 3/3.</text>
</comment>
<keyword evidence="11 18" id="KW-0812">Transmembrane</keyword>
<evidence type="ECO:0000256" key="19">
    <source>
        <dbReference type="SAM" id="MobiDB-lite"/>
    </source>
</evidence>
<evidence type="ECO:0000256" key="6">
    <source>
        <dbReference type="ARBA" id="ARBA00012487"/>
    </source>
</evidence>
<comment type="catalytic activity">
    <reaction evidence="1 18">
        <text>a 1,2-diacyl-sn-glycero-3-phosphate + CTP + H(+) = a CDP-1,2-diacyl-sn-glycerol + diphosphate</text>
        <dbReference type="Rhea" id="RHEA:16229"/>
        <dbReference type="ChEBI" id="CHEBI:15378"/>
        <dbReference type="ChEBI" id="CHEBI:33019"/>
        <dbReference type="ChEBI" id="CHEBI:37563"/>
        <dbReference type="ChEBI" id="CHEBI:58332"/>
        <dbReference type="ChEBI" id="CHEBI:58608"/>
        <dbReference type="EC" id="2.7.7.41"/>
    </reaction>
</comment>
<evidence type="ECO:0000256" key="14">
    <source>
        <dbReference type="ARBA" id="ARBA00023098"/>
    </source>
</evidence>
<keyword evidence="12 18" id="KW-0548">Nucleotidyltransferase</keyword>
<comment type="pathway">
    <text evidence="4">Lipid metabolism.</text>
</comment>
<comment type="subcellular location">
    <subcellularLocation>
        <location evidence="2">Cell membrane</location>
        <topology evidence="2">Multi-pass membrane protein</topology>
    </subcellularLocation>
</comment>
<dbReference type="AlphaFoldDB" id="A0A895Y6Y5"/>
<gene>
    <name evidence="21" type="ORF">JQS43_18155</name>
</gene>
<evidence type="ECO:0000256" key="9">
    <source>
        <dbReference type="ARBA" id="ARBA00022516"/>
    </source>
</evidence>
<evidence type="ECO:0000313" key="21">
    <source>
        <dbReference type="EMBL" id="QSB13504.1"/>
    </source>
</evidence>
<proteinExistence type="inferred from homology"/>
<evidence type="ECO:0000256" key="13">
    <source>
        <dbReference type="ARBA" id="ARBA00022989"/>
    </source>
</evidence>
<accession>A0A895Y6Y5</accession>
<dbReference type="RefSeq" id="WP_239675599.1">
    <property type="nucleotide sequence ID" value="NZ_CP070499.1"/>
</dbReference>
<evidence type="ECO:0000256" key="4">
    <source>
        <dbReference type="ARBA" id="ARBA00005189"/>
    </source>
</evidence>
<feature type="region of interest" description="Disordered" evidence="19">
    <location>
        <begin position="1"/>
        <end position="53"/>
    </location>
</feature>
<keyword evidence="15 20" id="KW-0472">Membrane</keyword>
<reference evidence="21" key="1">
    <citation type="submission" date="2021-02" db="EMBL/GenBank/DDBJ databases">
        <title>Natrosporangium hydrolyticum gen. nov., sp. nov, a haloalkaliphilic actinobacterium from a soda solonchak soil.</title>
        <authorList>
            <person name="Sorokin D.Y."/>
            <person name="Khijniak T.V."/>
            <person name="Zakharycheva A.P."/>
            <person name="Boueva O.V."/>
            <person name="Ariskina E.V."/>
            <person name="Hahnke R.L."/>
            <person name="Bunk B."/>
            <person name="Sproer C."/>
            <person name="Schumann P."/>
            <person name="Evtushenko L.I."/>
            <person name="Kublanov I.V."/>
        </authorList>
    </citation>
    <scope>NUCLEOTIDE SEQUENCE</scope>
    <source>
        <strain evidence="21">DSM 106523</strain>
    </source>
</reference>
<evidence type="ECO:0000256" key="11">
    <source>
        <dbReference type="ARBA" id="ARBA00022692"/>
    </source>
</evidence>
<evidence type="ECO:0000256" key="15">
    <source>
        <dbReference type="ARBA" id="ARBA00023136"/>
    </source>
</evidence>
<sequence>MGDLSGASAGGAPLPPQSGSDPLPKAPPSAPHAADAPPSGGGSDQPSPAQPRAGRNLPAAFAVGGALAVAVLASLLVWRPAFLVVVVAAVAVGTWETTRAVQTTGARPPLVPLLVGGAVMSAVGWFIGPAGLTLGLLLTAAGIFAWRLAAGPDNYLRDVGSAFMIAVYVPFLAGFAALLGAADDGHWRVLVTLAVVVLCDTGGYVAGVFFGRHPLAPRVSPKKSWEGLVGSLLAAATGGAVGLWLAFGVGWWWGALFGLLVAGAAVLGDLTESVLKRDLKVKDMSGLLPGHGGLMDRLDSILFAAPAAYLLLSVVAH</sequence>
<keyword evidence="22" id="KW-1185">Reference proteome</keyword>
<dbReference type="UniPathway" id="UPA00557">
    <property type="reaction ID" value="UER00614"/>
</dbReference>
<evidence type="ECO:0000256" key="10">
    <source>
        <dbReference type="ARBA" id="ARBA00022679"/>
    </source>
</evidence>
<evidence type="ECO:0000256" key="12">
    <source>
        <dbReference type="ARBA" id="ARBA00022695"/>
    </source>
</evidence>
<feature type="transmembrane region" description="Helical" evidence="20">
    <location>
        <begin position="162"/>
        <end position="181"/>
    </location>
</feature>
<name>A0A895Y6Y5_9ACTN</name>
<feature type="transmembrane region" description="Helical" evidence="20">
    <location>
        <begin position="187"/>
        <end position="212"/>
    </location>
</feature>
<comment type="similarity">
    <text evidence="5 18">Belongs to the CDS family.</text>
</comment>
<organism evidence="21 22">
    <name type="scientific">Natronosporangium hydrolyticum</name>
    <dbReference type="NCBI Taxonomy" id="2811111"/>
    <lineage>
        <taxon>Bacteria</taxon>
        <taxon>Bacillati</taxon>
        <taxon>Actinomycetota</taxon>
        <taxon>Actinomycetes</taxon>
        <taxon>Micromonosporales</taxon>
        <taxon>Micromonosporaceae</taxon>
        <taxon>Natronosporangium</taxon>
    </lineage>
</organism>
<dbReference type="Proteomes" id="UP000662857">
    <property type="component" value="Chromosome"/>
</dbReference>
<feature type="transmembrane region" description="Helical" evidence="20">
    <location>
        <begin position="224"/>
        <end position="245"/>
    </location>
</feature>
<evidence type="ECO:0000256" key="17">
    <source>
        <dbReference type="ARBA" id="ARBA00023264"/>
    </source>
</evidence>
<evidence type="ECO:0000256" key="18">
    <source>
        <dbReference type="RuleBase" id="RU003938"/>
    </source>
</evidence>
<keyword evidence="16" id="KW-0594">Phospholipid biosynthesis</keyword>
<keyword evidence="8" id="KW-1003">Cell membrane</keyword>
<dbReference type="GO" id="GO:0016024">
    <property type="term" value="P:CDP-diacylglycerol biosynthetic process"/>
    <property type="evidence" value="ECO:0007669"/>
    <property type="project" value="UniProtKB-UniPathway"/>
</dbReference>
<evidence type="ECO:0000256" key="3">
    <source>
        <dbReference type="ARBA" id="ARBA00005119"/>
    </source>
</evidence>
<evidence type="ECO:0000256" key="16">
    <source>
        <dbReference type="ARBA" id="ARBA00023209"/>
    </source>
</evidence>
<feature type="compositionally biased region" description="Low complexity" evidence="19">
    <location>
        <begin position="31"/>
        <end position="51"/>
    </location>
</feature>
<keyword evidence="13 20" id="KW-1133">Transmembrane helix</keyword>
<keyword evidence="17" id="KW-1208">Phospholipid metabolism</keyword>
<keyword evidence="10 18" id="KW-0808">Transferase</keyword>
<feature type="transmembrane region" description="Helical" evidence="20">
    <location>
        <begin position="133"/>
        <end position="150"/>
    </location>
</feature>
<dbReference type="Pfam" id="PF01148">
    <property type="entry name" value="CTP_transf_1"/>
    <property type="match status" value="1"/>
</dbReference>
<evidence type="ECO:0000256" key="8">
    <source>
        <dbReference type="ARBA" id="ARBA00022475"/>
    </source>
</evidence>
<dbReference type="InterPro" id="IPR000374">
    <property type="entry name" value="PC_trans"/>
</dbReference>
<dbReference type="PANTHER" id="PTHR46382">
    <property type="entry name" value="PHOSPHATIDATE CYTIDYLYLTRANSFERASE"/>
    <property type="match status" value="1"/>
</dbReference>
<dbReference type="GO" id="GO:0005886">
    <property type="term" value="C:plasma membrane"/>
    <property type="evidence" value="ECO:0007669"/>
    <property type="project" value="UniProtKB-SubCell"/>
</dbReference>
<dbReference type="PROSITE" id="PS01315">
    <property type="entry name" value="CDS"/>
    <property type="match status" value="1"/>
</dbReference>
<evidence type="ECO:0000256" key="7">
    <source>
        <dbReference type="ARBA" id="ARBA00019373"/>
    </source>
</evidence>
<dbReference type="KEGG" id="nhy:JQS43_18155"/>
<evidence type="ECO:0000313" key="22">
    <source>
        <dbReference type="Proteomes" id="UP000662857"/>
    </source>
</evidence>
<evidence type="ECO:0000256" key="5">
    <source>
        <dbReference type="ARBA" id="ARBA00010185"/>
    </source>
</evidence>
<protein>
    <recommendedName>
        <fullName evidence="7 18">Phosphatidate cytidylyltransferase</fullName>
        <ecNumber evidence="6 18">2.7.7.41</ecNumber>
    </recommendedName>
</protein>
<dbReference type="EMBL" id="CP070499">
    <property type="protein sequence ID" value="QSB13504.1"/>
    <property type="molecule type" value="Genomic_DNA"/>
</dbReference>
<evidence type="ECO:0000256" key="2">
    <source>
        <dbReference type="ARBA" id="ARBA00004651"/>
    </source>
</evidence>
<keyword evidence="9" id="KW-0444">Lipid biosynthesis</keyword>
<keyword evidence="14" id="KW-0443">Lipid metabolism</keyword>
<feature type="transmembrane region" description="Helical" evidence="20">
    <location>
        <begin position="251"/>
        <end position="270"/>
    </location>
</feature>
<dbReference type="GO" id="GO:0004605">
    <property type="term" value="F:phosphatidate cytidylyltransferase activity"/>
    <property type="evidence" value="ECO:0007669"/>
    <property type="project" value="UniProtKB-EC"/>
</dbReference>
<evidence type="ECO:0000256" key="20">
    <source>
        <dbReference type="SAM" id="Phobius"/>
    </source>
</evidence>
<feature type="transmembrane region" description="Helical" evidence="20">
    <location>
        <begin position="57"/>
        <end position="75"/>
    </location>
</feature>
<dbReference type="EC" id="2.7.7.41" evidence="6 18"/>